<comment type="caution">
    <text evidence="2">The sequence shown here is derived from an EMBL/GenBank/DDBJ whole genome shotgun (WGS) entry which is preliminary data.</text>
</comment>
<organism evidence="2 3">
    <name type="scientific">Spongiactinospora gelatinilytica</name>
    <dbReference type="NCBI Taxonomy" id="2666298"/>
    <lineage>
        <taxon>Bacteria</taxon>
        <taxon>Bacillati</taxon>
        <taxon>Actinomycetota</taxon>
        <taxon>Actinomycetes</taxon>
        <taxon>Streptosporangiales</taxon>
        <taxon>Streptosporangiaceae</taxon>
        <taxon>Spongiactinospora</taxon>
    </lineage>
</organism>
<name>A0A2W2G9J3_9ACTN</name>
<dbReference type="InterPro" id="IPR052022">
    <property type="entry name" value="26kDa_periplasmic_antigen"/>
</dbReference>
<gene>
    <name evidence="2" type="ORF">C1I98_17240</name>
</gene>
<dbReference type="InterPro" id="IPR007497">
    <property type="entry name" value="SIMPL/DUF541"/>
</dbReference>
<proteinExistence type="predicted"/>
<feature type="region of interest" description="Disordered" evidence="1">
    <location>
        <begin position="173"/>
        <end position="194"/>
    </location>
</feature>
<reference evidence="2 3" key="1">
    <citation type="submission" date="2018-01" db="EMBL/GenBank/DDBJ databases">
        <title>Draft genome sequence of Sphaerisporangium sp. 7K107.</title>
        <authorList>
            <person name="Sahin N."/>
            <person name="Saygin H."/>
            <person name="Ay H."/>
        </authorList>
    </citation>
    <scope>NUCLEOTIDE SEQUENCE [LARGE SCALE GENOMIC DNA]</scope>
    <source>
        <strain evidence="2 3">7K107</strain>
    </source>
</reference>
<protein>
    <submittedName>
        <fullName evidence="2">SIMPL domain-containing protein</fullName>
    </submittedName>
</protein>
<dbReference type="PANTHER" id="PTHR34387">
    <property type="entry name" value="SLR1258 PROTEIN"/>
    <property type="match status" value="1"/>
</dbReference>
<keyword evidence="3" id="KW-1185">Reference proteome</keyword>
<evidence type="ECO:0000313" key="2">
    <source>
        <dbReference type="EMBL" id="PZG44482.1"/>
    </source>
</evidence>
<dbReference type="GO" id="GO:0006974">
    <property type="term" value="P:DNA damage response"/>
    <property type="evidence" value="ECO:0007669"/>
    <property type="project" value="TreeGrafter"/>
</dbReference>
<dbReference type="Pfam" id="PF04402">
    <property type="entry name" value="SIMPL"/>
    <property type="match status" value="1"/>
</dbReference>
<dbReference type="Proteomes" id="UP000248544">
    <property type="component" value="Unassembled WGS sequence"/>
</dbReference>
<dbReference type="Gene3D" id="3.30.70.2970">
    <property type="entry name" value="Protein of unknown function (DUF541), domain 2"/>
    <property type="match status" value="1"/>
</dbReference>
<evidence type="ECO:0000256" key="1">
    <source>
        <dbReference type="SAM" id="MobiDB-lite"/>
    </source>
</evidence>
<accession>A0A2W2G9J3</accession>
<evidence type="ECO:0000313" key="3">
    <source>
        <dbReference type="Proteomes" id="UP000248544"/>
    </source>
</evidence>
<sequence>MRDTQIQVPWGVTAYGAASVKAAPDMARIRLAVERIKPSPKEAFEAGQAIVADLRSVLRRHNIPDAAVSASRLRLSSAWEGYGKDREFLGYKCEATFTIESRDLDGLQQLLIGVVQAGVNRVDEVDFDVHAKGELRAQARRAAVKAARAKAQLYAEAAGVQLGSVLHIQDVDPESVGNDPYRSHGGGGATSEEDLAPGHVVVSAAVVLGFSLATQ</sequence>
<dbReference type="Gene3D" id="3.30.110.170">
    <property type="entry name" value="Protein of unknown function (DUF541), domain 1"/>
    <property type="match status" value="1"/>
</dbReference>
<dbReference type="EMBL" id="POUA01000124">
    <property type="protein sequence ID" value="PZG44482.1"/>
    <property type="molecule type" value="Genomic_DNA"/>
</dbReference>
<dbReference type="PANTHER" id="PTHR34387:SF1">
    <property type="entry name" value="PERIPLASMIC IMMUNOGENIC PROTEIN"/>
    <property type="match status" value="1"/>
</dbReference>
<dbReference type="AlphaFoldDB" id="A0A2W2G9J3"/>